<evidence type="ECO:0000313" key="2">
    <source>
        <dbReference type="Proteomes" id="UP001165064"/>
    </source>
</evidence>
<organism evidence="1 2">
    <name type="scientific">Ambrosiozyma monospora</name>
    <name type="common">Yeast</name>
    <name type="synonym">Endomycopsis monosporus</name>
    <dbReference type="NCBI Taxonomy" id="43982"/>
    <lineage>
        <taxon>Eukaryota</taxon>
        <taxon>Fungi</taxon>
        <taxon>Dikarya</taxon>
        <taxon>Ascomycota</taxon>
        <taxon>Saccharomycotina</taxon>
        <taxon>Pichiomycetes</taxon>
        <taxon>Pichiales</taxon>
        <taxon>Pichiaceae</taxon>
        <taxon>Ambrosiozyma</taxon>
    </lineage>
</organism>
<evidence type="ECO:0000313" key="1">
    <source>
        <dbReference type="EMBL" id="GME80325.1"/>
    </source>
</evidence>
<gene>
    <name evidence="1" type="ORF">Amon02_000441100</name>
</gene>
<dbReference type="Proteomes" id="UP001165064">
    <property type="component" value="Unassembled WGS sequence"/>
</dbReference>
<name>A0ACB5T304_AMBMO</name>
<proteinExistence type="predicted"/>
<sequence>MFFNYKWLLDSEKWLTLTKPLRRFANLPHLSGTELANTATPTGTGYSAINCIINPNMADKIEIDSYNDDFIKKLNRIWCRFVCESCRLLLCLQRCRLAGIVEQTVSWDYDSYSRKDNVVYTLSTIVSETETL</sequence>
<reference evidence="1" key="1">
    <citation type="submission" date="2023-04" db="EMBL/GenBank/DDBJ databases">
        <title>Ambrosiozyma monospora NBRC 10751.</title>
        <authorList>
            <person name="Ichikawa N."/>
            <person name="Sato H."/>
            <person name="Tonouchi N."/>
        </authorList>
    </citation>
    <scope>NUCLEOTIDE SEQUENCE</scope>
    <source>
        <strain evidence="1">NBRC 10751</strain>
    </source>
</reference>
<accession>A0ACB5T304</accession>
<protein>
    <submittedName>
        <fullName evidence="1">Unnamed protein product</fullName>
    </submittedName>
</protein>
<keyword evidence="2" id="KW-1185">Reference proteome</keyword>
<comment type="caution">
    <text evidence="1">The sequence shown here is derived from an EMBL/GenBank/DDBJ whole genome shotgun (WGS) entry which is preliminary data.</text>
</comment>
<dbReference type="EMBL" id="BSXS01003015">
    <property type="protein sequence ID" value="GME80325.1"/>
    <property type="molecule type" value="Genomic_DNA"/>
</dbReference>